<protein>
    <recommendedName>
        <fullName evidence="5">Serine hydrolase</fullName>
    </recommendedName>
</protein>
<evidence type="ECO:0008006" key="5">
    <source>
        <dbReference type="Google" id="ProtNLM"/>
    </source>
</evidence>
<feature type="chain" id="PRO_5046793897" description="Serine hydrolase" evidence="2">
    <location>
        <begin position="25"/>
        <end position="361"/>
    </location>
</feature>
<feature type="signal peptide" evidence="2">
    <location>
        <begin position="1"/>
        <end position="24"/>
    </location>
</feature>
<comment type="caution">
    <text evidence="3">The sequence shown here is derived from an EMBL/GenBank/DDBJ whole genome shotgun (WGS) entry which is preliminary data.</text>
</comment>
<keyword evidence="2" id="KW-0732">Signal</keyword>
<reference evidence="4" key="1">
    <citation type="journal article" date="2019" name="Int. J. Syst. Evol. Microbiol.">
        <title>The Global Catalogue of Microorganisms (GCM) 10K type strain sequencing project: providing services to taxonomists for standard genome sequencing and annotation.</title>
        <authorList>
            <consortium name="The Broad Institute Genomics Platform"/>
            <consortium name="The Broad Institute Genome Sequencing Center for Infectious Disease"/>
            <person name="Wu L."/>
            <person name="Ma J."/>
        </authorList>
    </citation>
    <scope>NUCLEOTIDE SEQUENCE [LARGE SCALE GENOMIC DNA]</scope>
    <source>
        <strain evidence="4">DT72</strain>
    </source>
</reference>
<dbReference type="InterPro" id="IPR000871">
    <property type="entry name" value="Beta-lactam_class-A"/>
</dbReference>
<dbReference type="InterPro" id="IPR012338">
    <property type="entry name" value="Beta-lactam/transpept-like"/>
</dbReference>
<evidence type="ECO:0000256" key="2">
    <source>
        <dbReference type="SAM" id="SignalP"/>
    </source>
</evidence>
<feature type="region of interest" description="Disordered" evidence="1">
    <location>
        <begin position="46"/>
        <end position="80"/>
    </location>
</feature>
<evidence type="ECO:0000313" key="3">
    <source>
        <dbReference type="EMBL" id="MFD1814323.1"/>
    </source>
</evidence>
<dbReference type="PANTHER" id="PTHR35333:SF3">
    <property type="entry name" value="BETA-LACTAMASE-TYPE TRANSPEPTIDASE FOLD CONTAINING PROTEIN"/>
    <property type="match status" value="1"/>
</dbReference>
<proteinExistence type="predicted"/>
<dbReference type="SUPFAM" id="SSF56601">
    <property type="entry name" value="beta-lactamase/transpeptidase-like"/>
    <property type="match status" value="1"/>
</dbReference>
<dbReference type="RefSeq" id="WP_378486792.1">
    <property type="nucleotide sequence ID" value="NZ_JBHUFB010000013.1"/>
</dbReference>
<dbReference type="Proteomes" id="UP001597286">
    <property type="component" value="Unassembled WGS sequence"/>
</dbReference>
<dbReference type="PANTHER" id="PTHR35333">
    <property type="entry name" value="BETA-LACTAMASE"/>
    <property type="match status" value="1"/>
</dbReference>
<accession>A0ABW4P8A5</accession>
<sequence length="361" mass="37646">MSRRRYVAALAVAIGTTIAGTGCAIPSGTTDPYATYHSEEWSDLPAARVPAPIPPSGDSAEGDVPGTGGWTPAATTSGPLPTDLAERVTAARASAAARGADVAVSLLDRTTGDRVVADGDVLVETASVAKIFIADAVFHETTAPSDPDLELIARMLERSDDDAATALWSEHGGSALVDDVVARYGLHATAAPWDGNWWNTTTTPDDLVDYYAGLLGGAGGLTDDAATAIVSRLRAGTPTAADGYDQWFGIPDALDFEVGDVAFKQGWMCCVSGRWVHLSTAVVGPDSRYVLVVVSHETVTYESPTRETTVEDLAAGSDDAGWDSVLPDTSLDPAVDDVSAAHARETLTDVVRIMFPEGRIG</sequence>
<name>A0ABW4P8A5_9NOCA</name>
<dbReference type="Gene3D" id="3.40.710.10">
    <property type="entry name" value="DD-peptidase/beta-lactamase superfamily"/>
    <property type="match status" value="1"/>
</dbReference>
<evidence type="ECO:0000313" key="4">
    <source>
        <dbReference type="Proteomes" id="UP001597286"/>
    </source>
</evidence>
<gene>
    <name evidence="3" type="ORF">ACFSJG_19070</name>
</gene>
<evidence type="ECO:0000256" key="1">
    <source>
        <dbReference type="SAM" id="MobiDB-lite"/>
    </source>
</evidence>
<keyword evidence="4" id="KW-1185">Reference proteome</keyword>
<dbReference type="PROSITE" id="PS51257">
    <property type="entry name" value="PROKAR_LIPOPROTEIN"/>
    <property type="match status" value="1"/>
</dbReference>
<dbReference type="EMBL" id="JBHUFB010000013">
    <property type="protein sequence ID" value="MFD1814323.1"/>
    <property type="molecule type" value="Genomic_DNA"/>
</dbReference>
<feature type="compositionally biased region" description="Low complexity" evidence="1">
    <location>
        <begin position="70"/>
        <end position="79"/>
    </location>
</feature>
<organism evidence="3 4">
    <name type="scientific">Rhodococcus gannanensis</name>
    <dbReference type="NCBI Taxonomy" id="1960308"/>
    <lineage>
        <taxon>Bacteria</taxon>
        <taxon>Bacillati</taxon>
        <taxon>Actinomycetota</taxon>
        <taxon>Actinomycetes</taxon>
        <taxon>Mycobacteriales</taxon>
        <taxon>Nocardiaceae</taxon>
        <taxon>Rhodococcus</taxon>
    </lineage>
</organism>